<dbReference type="SUPFAM" id="SSF52833">
    <property type="entry name" value="Thioredoxin-like"/>
    <property type="match status" value="1"/>
</dbReference>
<organism evidence="2 3">
    <name type="scientific">Rhizobium terricola</name>
    <dbReference type="NCBI Taxonomy" id="2728849"/>
    <lineage>
        <taxon>Bacteria</taxon>
        <taxon>Pseudomonadati</taxon>
        <taxon>Pseudomonadota</taxon>
        <taxon>Alphaproteobacteria</taxon>
        <taxon>Hyphomicrobiales</taxon>
        <taxon>Rhizobiaceae</taxon>
        <taxon>Rhizobium/Agrobacterium group</taxon>
        <taxon>Rhizobium</taxon>
    </lineage>
</organism>
<dbReference type="InterPro" id="IPR036249">
    <property type="entry name" value="Thioredoxin-like_sf"/>
</dbReference>
<dbReference type="AlphaFoldDB" id="A0A7Y0FVZ2"/>
<dbReference type="Proteomes" id="UP000541470">
    <property type="component" value="Unassembled WGS sequence"/>
</dbReference>
<name>A0A7Y0FVZ2_9HYPH</name>
<dbReference type="PANTHER" id="PTHR43968:SF6">
    <property type="entry name" value="GLUTATHIONE S-TRANSFERASE OMEGA"/>
    <property type="match status" value="1"/>
</dbReference>
<dbReference type="EMBL" id="JABBGK010000001">
    <property type="protein sequence ID" value="NML74129.1"/>
    <property type="molecule type" value="Genomic_DNA"/>
</dbReference>
<dbReference type="InterPro" id="IPR036282">
    <property type="entry name" value="Glutathione-S-Trfase_C_sf"/>
</dbReference>
<comment type="caution">
    <text evidence="2">The sequence shown here is derived from an EMBL/GenBank/DDBJ whole genome shotgun (WGS) entry which is preliminary data.</text>
</comment>
<dbReference type="Gene3D" id="3.40.30.10">
    <property type="entry name" value="Glutaredoxin"/>
    <property type="match status" value="1"/>
</dbReference>
<proteinExistence type="predicted"/>
<sequence length="198" mass="22517">MKLLCAPSSPYSSKVRMAARHLGIEIEEINVNTRDDPAALIDANPLGKIPTLVTEEGQAIFDSRTIMHYFDRIADKPLYPKKKSKRTEAEVLEALCDGIADCLLEIVYERRFRPPELISQPSIDRQWSKVVRGLDHLNANMPKFGKALHGGHFSLGALIGYLMLRFPGEWENGRTRLAAWPSKFAERFEPYHEMKPRA</sequence>
<dbReference type="PROSITE" id="PS51354">
    <property type="entry name" value="GLUTAREDOXIN_2"/>
    <property type="match status" value="1"/>
</dbReference>
<dbReference type="PROSITE" id="PS50404">
    <property type="entry name" value="GST_NTER"/>
    <property type="match status" value="1"/>
</dbReference>
<dbReference type="CDD" id="cd03205">
    <property type="entry name" value="GST_C_6"/>
    <property type="match status" value="1"/>
</dbReference>
<gene>
    <name evidence="2" type="ORF">HHL25_08345</name>
</gene>
<feature type="domain" description="GST N-terminal" evidence="1">
    <location>
        <begin position="1"/>
        <end position="78"/>
    </location>
</feature>
<dbReference type="RefSeq" id="WP_169588986.1">
    <property type="nucleotide sequence ID" value="NZ_JABBGK010000001.1"/>
</dbReference>
<accession>A0A7Y0FVZ2</accession>
<dbReference type="InterPro" id="IPR050983">
    <property type="entry name" value="GST_Omega/HSP26"/>
</dbReference>
<dbReference type="SUPFAM" id="SSF47616">
    <property type="entry name" value="GST C-terminal domain-like"/>
    <property type="match status" value="1"/>
</dbReference>
<dbReference type="InterPro" id="IPR004045">
    <property type="entry name" value="Glutathione_S-Trfase_N"/>
</dbReference>
<evidence type="ECO:0000259" key="1">
    <source>
        <dbReference type="PROSITE" id="PS50404"/>
    </source>
</evidence>
<dbReference type="PANTHER" id="PTHR43968">
    <property type="match status" value="1"/>
</dbReference>
<protein>
    <submittedName>
        <fullName evidence="2">Glutathione S-transferase</fullName>
    </submittedName>
</protein>
<evidence type="ECO:0000313" key="3">
    <source>
        <dbReference type="Proteomes" id="UP000541470"/>
    </source>
</evidence>
<keyword evidence="2" id="KW-0808">Transferase</keyword>
<dbReference type="GO" id="GO:0005737">
    <property type="term" value="C:cytoplasm"/>
    <property type="evidence" value="ECO:0007669"/>
    <property type="project" value="TreeGrafter"/>
</dbReference>
<dbReference type="Gene3D" id="1.20.1050.10">
    <property type="match status" value="1"/>
</dbReference>
<dbReference type="CDD" id="cd03049">
    <property type="entry name" value="GST_N_3"/>
    <property type="match status" value="1"/>
</dbReference>
<reference evidence="2 3" key="1">
    <citation type="submission" date="2020-04" db="EMBL/GenBank/DDBJ databases">
        <title>Rhizobium sp. S-51 isolated from soil.</title>
        <authorList>
            <person name="Dahal R.H."/>
        </authorList>
    </citation>
    <scope>NUCLEOTIDE SEQUENCE [LARGE SCALE GENOMIC DNA]</scope>
    <source>
        <strain evidence="2 3">S-51</strain>
    </source>
</reference>
<dbReference type="Pfam" id="PF13409">
    <property type="entry name" value="GST_N_2"/>
    <property type="match status" value="1"/>
</dbReference>
<evidence type="ECO:0000313" key="2">
    <source>
        <dbReference type="EMBL" id="NML74129.1"/>
    </source>
</evidence>
<dbReference type="GO" id="GO:0016740">
    <property type="term" value="F:transferase activity"/>
    <property type="evidence" value="ECO:0007669"/>
    <property type="project" value="UniProtKB-KW"/>
</dbReference>
<keyword evidence="3" id="KW-1185">Reference proteome</keyword>